<feature type="compositionally biased region" description="Polar residues" evidence="3">
    <location>
        <begin position="162"/>
        <end position="174"/>
    </location>
</feature>
<keyword evidence="4" id="KW-1133">Transmembrane helix</keyword>
<sequence length="1475" mass="162700">MMMRPAGLIERPVESESVFSRGKESSTLTSGEDTPTLSASSRDDDEYEEEAYEGHLLQYQIHPHANRGSEGSNHMIPMQHEQHEASPKPPRHPGHFSFSDVGRRKRLEQPTAITTARTNPFEASNNPFDTSAEESNSIVGDASAEDSNVIYDDPPIQRMVSPATTNPFDESSSADFVETPYPPPPTGAEGGAVTPSPTPGTFVEKQHSWDSDRQFPILEIERIKRKTKKLREPGSEMAQDDGFNGKPEFPRPNSSATRTTASVTTGPISPPLAQYYNYTSLAPPRVSSPTDVPRRRTPSRNRYFPANDSLAEVLDQPTVNTAETNSTNATPRSKASEKAEQELIKSFKRAGKREARNTAAGGGTGAAPRLHTMASTVPRAIRRGYYDEKKDDEYDATVPLARSSTAKSSNQSLGHASSTAGKSSFVSSAGAINLPPPAETPKSIDASEKDPSTADTSRDTSREFSTSGDDLLLRTSPSGGEHLDLTLHDLCAEAVSQDDIAWRNALSLLTAHPHLASVVDPGAEQFTPLHVSCLSTPPSFLILGLLYAHPTAARMPDAGGRLPLHLVAASSADTETMQLLVNEYPAAVSHTDHVGLTPLHLYLRRHDKEISPEAIQILLGQTASLTATAQSHHKDEGNVLFRRGSHFLPAPQDLTKRVLQRPRPVTRFTRVDHEAALSHYAPNIQVSLRKLSRHQNRVSSPRSNGVQEESREDEAADDDDVSPAAIPIPTSLELPIHMVIRRVLEQQEQHDLQPQDTNDDGDMEQESSPKSESDFSSDNDGDDNDSKVQGLVHANTADTEQPRLRAKSALSDPKMLKAMLLLIEAFPEGLSLRDGDGCTPLLMVLTAGDQIPCLDVVLVLLGRRTPVANKEWSVDVDLPLHNLSSSKSMWMNPAMVPTSWSNQLPLHICAEEFVSELPLVQAIYEAYPAAIQVQDGQGRTPLHLALNSYRKIPVDPRVLNMMLSDTVAQTQDRKGQVPLDVMLENAESLPDAVPWAWKLAEANDPAVGTAYQRFFHSSLLHLASSSSSAPGAGREILHDLQALPQWLRRQACVSTFVQELLIEELATPWKCAFVLLDGILLVSLLTVFRLQMNQYIVSGSYLPTWYTIGVYGFAAGRFLFLGAQGAMASRLGQYNDTILWNLWYWIDYIAMVLAVVTSVLFNGSSSEDTLLSLGTAATGFLWWSVIGYVSRWSFAMAVFTGILSQLANYVFYVLIAFGAVVVAFGQMLYTVFQTSCEDAIAQSAVCSVRDSYRVIYLLLRGASLADETGTTTMSIQAITMVTTFFFFLLVVAVGLLAIVVLVAGQADIGELARRSYWEPMLAYVMSMNTLGFCGRYKERTFGDAMSAKLGVAWDVLTFHFTRQGSSKNTHWFVKSRHIWVLAPFSFLIIYVWFFLGLVTLGFLWPPQLRRALFRPSTLWRRQRSVVRSSETTSQQIHALRSETVKFKVLSYDRMASIEKELRDVKDLLYVALRED</sequence>
<feature type="region of interest" description="Disordered" evidence="3">
    <location>
        <begin position="161"/>
        <end position="376"/>
    </location>
</feature>
<feature type="transmembrane region" description="Helical" evidence="4">
    <location>
        <begin position="1170"/>
        <end position="1189"/>
    </location>
</feature>
<feature type="compositionally biased region" description="Basic and acidic residues" evidence="3">
    <location>
        <begin position="334"/>
        <end position="345"/>
    </location>
</feature>
<feature type="region of interest" description="Disordered" evidence="3">
    <location>
        <begin position="402"/>
        <end position="475"/>
    </location>
</feature>
<dbReference type="Gene3D" id="1.25.40.20">
    <property type="entry name" value="Ankyrin repeat-containing domain"/>
    <property type="match status" value="2"/>
</dbReference>
<feature type="transmembrane region" description="Helical" evidence="4">
    <location>
        <begin position="1102"/>
        <end position="1122"/>
    </location>
</feature>
<feature type="region of interest" description="Disordered" evidence="3">
    <location>
        <begin position="692"/>
        <end position="729"/>
    </location>
</feature>
<feature type="compositionally biased region" description="Polar residues" evidence="3">
    <location>
        <begin position="111"/>
        <end position="138"/>
    </location>
</feature>
<proteinExistence type="predicted"/>
<feature type="region of interest" description="Disordered" evidence="3">
    <location>
        <begin position="748"/>
        <end position="788"/>
    </location>
</feature>
<dbReference type="InterPro" id="IPR036770">
    <property type="entry name" value="Ankyrin_rpt-contain_sf"/>
</dbReference>
<organism evidence="5">
    <name type="scientific">Amphora coffeiformis</name>
    <dbReference type="NCBI Taxonomy" id="265554"/>
    <lineage>
        <taxon>Eukaryota</taxon>
        <taxon>Sar</taxon>
        <taxon>Stramenopiles</taxon>
        <taxon>Ochrophyta</taxon>
        <taxon>Bacillariophyta</taxon>
        <taxon>Bacillariophyceae</taxon>
        <taxon>Bacillariophycidae</taxon>
        <taxon>Thalassiophysales</taxon>
        <taxon>Catenulaceae</taxon>
        <taxon>Amphora</taxon>
    </lineage>
</organism>
<gene>
    <name evidence="5" type="ORF">ACOF00016_LOCUS16128</name>
</gene>
<dbReference type="PANTHER" id="PTHR24178">
    <property type="entry name" value="MOLTING PROTEIN MLT-4"/>
    <property type="match status" value="1"/>
</dbReference>
<dbReference type="InterPro" id="IPR002110">
    <property type="entry name" value="Ankyrin_rpt"/>
</dbReference>
<feature type="compositionally biased region" description="Polar residues" evidence="3">
    <location>
        <begin position="697"/>
        <end position="707"/>
    </location>
</feature>
<evidence type="ECO:0000256" key="2">
    <source>
        <dbReference type="ARBA" id="ARBA00023043"/>
    </source>
</evidence>
<dbReference type="SUPFAM" id="SSF48403">
    <property type="entry name" value="Ankyrin repeat"/>
    <property type="match status" value="1"/>
</dbReference>
<feature type="compositionally biased region" description="Basic and acidic residues" evidence="3">
    <location>
        <begin position="445"/>
        <end position="462"/>
    </location>
</feature>
<protein>
    <recommendedName>
        <fullName evidence="6">Ion transport domain-containing protein</fullName>
    </recommendedName>
</protein>
<feature type="transmembrane region" description="Helical" evidence="4">
    <location>
        <begin position="1209"/>
        <end position="1232"/>
    </location>
</feature>
<feature type="transmembrane region" description="Helical" evidence="4">
    <location>
        <begin position="1378"/>
        <end position="1404"/>
    </location>
</feature>
<dbReference type="EMBL" id="HBIM01021668">
    <property type="protein sequence ID" value="CAE0419281.1"/>
    <property type="molecule type" value="Transcribed_RNA"/>
</dbReference>
<feature type="compositionally biased region" description="Acidic residues" evidence="3">
    <location>
        <begin position="710"/>
        <end position="721"/>
    </location>
</feature>
<evidence type="ECO:0000256" key="3">
    <source>
        <dbReference type="SAM" id="MobiDB-lite"/>
    </source>
</evidence>
<evidence type="ECO:0000313" key="5">
    <source>
        <dbReference type="EMBL" id="CAE0419281.1"/>
    </source>
</evidence>
<feature type="transmembrane region" description="Helical" evidence="4">
    <location>
        <begin position="1142"/>
        <end position="1163"/>
    </location>
</feature>
<feature type="region of interest" description="Disordered" evidence="3">
    <location>
        <begin position="79"/>
        <end position="145"/>
    </location>
</feature>
<name>A0A7S3LF03_9STRA</name>
<feature type="compositionally biased region" description="Polar residues" evidence="3">
    <location>
        <begin position="25"/>
        <end position="37"/>
    </location>
</feature>
<evidence type="ECO:0000256" key="4">
    <source>
        <dbReference type="SAM" id="Phobius"/>
    </source>
</evidence>
<evidence type="ECO:0008006" key="6">
    <source>
        <dbReference type="Google" id="ProtNLM"/>
    </source>
</evidence>
<evidence type="ECO:0000256" key="1">
    <source>
        <dbReference type="ARBA" id="ARBA00022737"/>
    </source>
</evidence>
<feature type="compositionally biased region" description="Polar residues" evidence="3">
    <location>
        <begin position="402"/>
        <end position="427"/>
    </location>
</feature>
<dbReference type="SMART" id="SM00248">
    <property type="entry name" value="ANK"/>
    <property type="match status" value="4"/>
</dbReference>
<feature type="region of interest" description="Disordered" evidence="3">
    <location>
        <begin position="1"/>
        <end position="52"/>
    </location>
</feature>
<feature type="compositionally biased region" description="Polar residues" evidence="3">
    <location>
        <begin position="317"/>
        <end position="333"/>
    </location>
</feature>
<feature type="compositionally biased region" description="Basic and acidic residues" evidence="3">
    <location>
        <begin position="204"/>
        <end position="213"/>
    </location>
</feature>
<keyword evidence="1" id="KW-0677">Repeat</keyword>
<feature type="transmembrane region" description="Helical" evidence="4">
    <location>
        <begin position="1283"/>
        <end position="1304"/>
    </location>
</feature>
<accession>A0A7S3LF03</accession>
<reference evidence="5" key="1">
    <citation type="submission" date="2021-01" db="EMBL/GenBank/DDBJ databases">
        <authorList>
            <person name="Corre E."/>
            <person name="Pelletier E."/>
            <person name="Niang G."/>
            <person name="Scheremetjew M."/>
            <person name="Finn R."/>
            <person name="Kale V."/>
            <person name="Holt S."/>
            <person name="Cochrane G."/>
            <person name="Meng A."/>
            <person name="Brown T."/>
            <person name="Cohen L."/>
        </authorList>
    </citation>
    <scope>NUCLEOTIDE SEQUENCE</scope>
    <source>
        <strain evidence="5">CCMP127</strain>
    </source>
</reference>
<feature type="transmembrane region" description="Helical" evidence="4">
    <location>
        <begin position="1072"/>
        <end position="1090"/>
    </location>
</feature>
<keyword evidence="4" id="KW-0472">Membrane</keyword>
<keyword evidence="2" id="KW-0040">ANK repeat</keyword>
<feature type="compositionally biased region" description="Low complexity" evidence="3">
    <location>
        <begin position="254"/>
        <end position="265"/>
    </location>
</feature>
<keyword evidence="4" id="KW-0812">Transmembrane</keyword>